<dbReference type="EMBL" id="NEXJ01000082">
    <property type="protein sequence ID" value="PSN90442.1"/>
    <property type="molecule type" value="Genomic_DNA"/>
</dbReference>
<dbReference type="GO" id="GO:0051287">
    <property type="term" value="F:NAD binding"/>
    <property type="evidence" value="ECO:0007669"/>
    <property type="project" value="UniProtKB-UniRule"/>
</dbReference>
<dbReference type="InterPro" id="IPR006436">
    <property type="entry name" value="Glyceraldehyde-3-P_DH_2_arc"/>
</dbReference>
<dbReference type="InterPro" id="IPR020828">
    <property type="entry name" value="GlycerAld_3-P_DH_NAD(P)-bd"/>
</dbReference>
<dbReference type="Gene3D" id="3.40.50.720">
    <property type="entry name" value="NAD(P)-binding Rossmann-like Domain"/>
    <property type="match status" value="1"/>
</dbReference>
<dbReference type="PIRSF" id="PIRSF000149">
    <property type="entry name" value="GAP_DH"/>
    <property type="match status" value="1"/>
</dbReference>
<evidence type="ECO:0000256" key="2">
    <source>
        <dbReference type="ARBA" id="ARBA00007406"/>
    </source>
</evidence>
<name>A0A2R6AVN2_9ARCH</name>
<dbReference type="HAMAP" id="MF_00559">
    <property type="entry name" value="G3P_dehdrog_arch"/>
    <property type="match status" value="1"/>
</dbReference>
<dbReference type="NCBIfam" id="NF003251">
    <property type="entry name" value="PRK04207.1"/>
    <property type="match status" value="1"/>
</dbReference>
<comment type="subunit">
    <text evidence="3 10 12">Homotetramer.</text>
</comment>
<comment type="pathway">
    <text evidence="1 10 12">Carbohydrate degradation; glycolysis; pyruvate from D-glyceraldehyde 3-phosphate: step 1/5.</text>
</comment>
<dbReference type="UniPathway" id="UPA00109">
    <property type="reaction ID" value="UER00184"/>
</dbReference>
<evidence type="ECO:0000256" key="7">
    <source>
        <dbReference type="ARBA" id="ARBA00023152"/>
    </source>
</evidence>
<comment type="catalytic activity">
    <reaction evidence="8 10 12">
        <text>D-glyceraldehyde 3-phosphate + phosphate + NADP(+) = (2R)-3-phospho-glyceroyl phosphate + NADPH + H(+)</text>
        <dbReference type="Rhea" id="RHEA:10296"/>
        <dbReference type="ChEBI" id="CHEBI:15378"/>
        <dbReference type="ChEBI" id="CHEBI:43474"/>
        <dbReference type="ChEBI" id="CHEBI:57604"/>
        <dbReference type="ChEBI" id="CHEBI:57783"/>
        <dbReference type="ChEBI" id="CHEBI:58349"/>
        <dbReference type="ChEBI" id="CHEBI:59776"/>
        <dbReference type="EC" id="1.2.1.59"/>
    </reaction>
</comment>
<evidence type="ECO:0000256" key="11">
    <source>
        <dbReference type="PIRSR" id="PIRSR000149-1"/>
    </source>
</evidence>
<organism evidence="14 15">
    <name type="scientific">Candidatus Marsarchaeota G2 archaeon ECH_B_SAG-M15</name>
    <dbReference type="NCBI Taxonomy" id="1978162"/>
    <lineage>
        <taxon>Archaea</taxon>
        <taxon>Candidatus Marsarchaeota</taxon>
        <taxon>Candidatus Marsarchaeota group 2</taxon>
    </lineage>
</organism>
<evidence type="ECO:0000313" key="15">
    <source>
        <dbReference type="Proteomes" id="UP000240490"/>
    </source>
</evidence>
<evidence type="ECO:0000256" key="10">
    <source>
        <dbReference type="HAMAP-Rule" id="MF_00559"/>
    </source>
</evidence>
<keyword evidence="7 10" id="KW-0324">Glycolysis</keyword>
<proteinExistence type="inferred from homology"/>
<dbReference type="PROSITE" id="PS00071">
    <property type="entry name" value="GAPDH"/>
    <property type="match status" value="1"/>
</dbReference>
<protein>
    <recommendedName>
        <fullName evidence="10 12">Glyceraldehyde-3-phosphate dehydrogenase</fullName>
        <shortName evidence="10">GAPDH</shortName>
        <ecNumber evidence="10 12">1.2.1.59</ecNumber>
    </recommendedName>
    <alternativeName>
        <fullName evidence="10">NAD(P)-dependent glyceraldehyde-3-phosphate dehydrogenase</fullName>
    </alternativeName>
</protein>
<dbReference type="CDD" id="cd18127">
    <property type="entry name" value="GAPDH_II_C"/>
    <property type="match status" value="1"/>
</dbReference>
<feature type="binding site" evidence="10">
    <location>
        <begin position="196"/>
        <end position="197"/>
    </location>
    <ligand>
        <name>D-glyceraldehyde 3-phosphate</name>
        <dbReference type="ChEBI" id="CHEBI:59776"/>
    </ligand>
</feature>
<dbReference type="NCBIfam" id="TIGR01546">
    <property type="entry name" value="GAPDH-II_archae"/>
    <property type="match status" value="1"/>
</dbReference>
<feature type="binding site" evidence="10">
    <location>
        <position position="112"/>
    </location>
    <ligand>
        <name>NAD(+)</name>
        <dbReference type="ChEBI" id="CHEBI:57540"/>
    </ligand>
</feature>
<feature type="active site" description="Nucleophile" evidence="10 11">
    <location>
        <position position="142"/>
    </location>
</feature>
<dbReference type="EC" id="1.2.1.59" evidence="10 12"/>
<keyword evidence="5 10" id="KW-0560">Oxidoreductase</keyword>
<evidence type="ECO:0000256" key="1">
    <source>
        <dbReference type="ARBA" id="ARBA00004869"/>
    </source>
</evidence>
<keyword evidence="4 10" id="KW-0521">NADP</keyword>
<feature type="binding site" evidence="10">
    <location>
        <begin position="13"/>
        <end position="14"/>
    </location>
    <ligand>
        <name>NAD(+)</name>
        <dbReference type="ChEBI" id="CHEBI:57540"/>
    </ligand>
</feature>
<evidence type="ECO:0000256" key="9">
    <source>
        <dbReference type="ARBA" id="ARBA00048853"/>
    </source>
</evidence>
<evidence type="ECO:0000256" key="12">
    <source>
        <dbReference type="RuleBase" id="RU003388"/>
    </source>
</evidence>
<sequence length="339" mass="36914">MGKLRVCINGYGTIGKRVADAVKLQEDMVVEGVVKTRADYSCELIRERGYPLYAASKESLESFKKANVKVEGLAEDLFKKCDVVVDCTPEGIGAKYKPVYDSIGVKAIFQGGEKHELVEASFVAEVNYEKALNKRFIRVVSCNTTGLSRTIGYLDKSFGVRKVRATIIRRGADPSETKKGPINALVPNPAKFPSHHGPDVQTILPHLEVVTGAVVTPTTLMHVHVVNAELKSDASVEDVVKCFSRSKRIRLIDAAKGLDSTAAIIEYARDLGRKRGDLPEVAVWSDSISVIGREVFYMQAVHQESIVVPENIDAVRAVTGSVVEGGKSVMLTNQSLGLI</sequence>
<evidence type="ECO:0000259" key="13">
    <source>
        <dbReference type="SMART" id="SM00846"/>
    </source>
</evidence>
<dbReference type="AlphaFoldDB" id="A0A2R6AVN2"/>
<dbReference type="SMART" id="SM00846">
    <property type="entry name" value="Gp_dh_N"/>
    <property type="match status" value="1"/>
</dbReference>
<feature type="domain" description="Glyceraldehyde 3-phosphate dehydrogenase NAD(P) binding" evidence="13">
    <location>
        <begin position="4"/>
        <end position="142"/>
    </location>
</feature>
<gene>
    <name evidence="10" type="primary">gap</name>
    <name evidence="14" type="ORF">B9Q08_04660</name>
</gene>
<dbReference type="InterPro" id="IPR020830">
    <property type="entry name" value="GlycerAld_3-P_DH_AS"/>
</dbReference>
<dbReference type="InterPro" id="IPR020831">
    <property type="entry name" value="GlycerAld/Erythrose_P_DH"/>
</dbReference>
<feature type="binding site" evidence="10">
    <location>
        <begin position="141"/>
        <end position="143"/>
    </location>
    <ligand>
        <name>D-glyceraldehyde 3-phosphate</name>
        <dbReference type="ChEBI" id="CHEBI:59776"/>
    </ligand>
</feature>
<dbReference type="Proteomes" id="UP000240490">
    <property type="component" value="Unassembled WGS sequence"/>
</dbReference>
<dbReference type="CDD" id="cd02278">
    <property type="entry name" value="GAPDH_II_N"/>
    <property type="match status" value="1"/>
</dbReference>
<comment type="catalytic activity">
    <reaction evidence="9 10 12">
        <text>D-glyceraldehyde 3-phosphate + phosphate + NAD(+) = (2R)-3-phospho-glyceroyl phosphate + NADH + H(+)</text>
        <dbReference type="Rhea" id="RHEA:10300"/>
        <dbReference type="ChEBI" id="CHEBI:15378"/>
        <dbReference type="ChEBI" id="CHEBI:43474"/>
        <dbReference type="ChEBI" id="CHEBI:57540"/>
        <dbReference type="ChEBI" id="CHEBI:57604"/>
        <dbReference type="ChEBI" id="CHEBI:57945"/>
        <dbReference type="ChEBI" id="CHEBI:59776"/>
        <dbReference type="EC" id="1.2.1.59"/>
    </reaction>
</comment>
<reference evidence="14 15" key="1">
    <citation type="submission" date="2017-04" db="EMBL/GenBank/DDBJ databases">
        <title>Novel microbial lineages endemic to geothermal iron-oxide mats fill important gaps in the evolutionary history of Archaea.</title>
        <authorList>
            <person name="Jay Z.J."/>
            <person name="Beam J.P."/>
            <person name="Dlakic M."/>
            <person name="Rusch D.B."/>
            <person name="Kozubal M.A."/>
            <person name="Inskeep W.P."/>
        </authorList>
    </citation>
    <scope>NUCLEOTIDE SEQUENCE [LARGE SCALE GENOMIC DNA]</scope>
    <source>
        <strain evidence="14">ECH_B_SAG-M15</strain>
    </source>
</reference>
<evidence type="ECO:0000313" key="14">
    <source>
        <dbReference type="EMBL" id="PSN90442.1"/>
    </source>
</evidence>
<dbReference type="Pfam" id="PF02800">
    <property type="entry name" value="Gp_dh_C"/>
    <property type="match status" value="1"/>
</dbReference>
<comment type="caution">
    <text evidence="14">The sequence shown here is derived from an EMBL/GenBank/DDBJ whole genome shotgun (WGS) entry which is preliminary data.</text>
</comment>
<dbReference type="GO" id="GO:0050661">
    <property type="term" value="F:NADP binding"/>
    <property type="evidence" value="ECO:0007669"/>
    <property type="project" value="UniProtKB-UniRule"/>
</dbReference>
<dbReference type="SUPFAM" id="SSF55347">
    <property type="entry name" value="Glyceraldehyde-3-phosphate dehydrogenase-like, C-terminal domain"/>
    <property type="match status" value="1"/>
</dbReference>
<feature type="binding site" evidence="10">
    <location>
        <position position="303"/>
    </location>
    <ligand>
        <name>NAD(+)</name>
        <dbReference type="ChEBI" id="CHEBI:57540"/>
    </ligand>
</feature>
<comment type="similarity">
    <text evidence="2 10 12">Belongs to the glyceraldehyde-3-phosphate dehydrogenase family.</text>
</comment>
<feature type="binding site" evidence="10">
    <location>
        <position position="170"/>
    </location>
    <ligand>
        <name>NAD(+)</name>
        <dbReference type="ChEBI" id="CHEBI:57540"/>
    </ligand>
</feature>
<evidence type="ECO:0000256" key="6">
    <source>
        <dbReference type="ARBA" id="ARBA00023027"/>
    </source>
</evidence>
<dbReference type="InterPro" id="IPR036291">
    <property type="entry name" value="NAD(P)-bd_dom_sf"/>
</dbReference>
<evidence type="ECO:0000256" key="3">
    <source>
        <dbReference type="ARBA" id="ARBA00011881"/>
    </source>
</evidence>
<dbReference type="GO" id="GO:0006096">
    <property type="term" value="P:glycolytic process"/>
    <property type="evidence" value="ECO:0007669"/>
    <property type="project" value="UniProtKB-UniRule"/>
</dbReference>
<evidence type="ECO:0000256" key="8">
    <source>
        <dbReference type="ARBA" id="ARBA00048067"/>
    </source>
</evidence>
<dbReference type="Gene3D" id="3.30.360.10">
    <property type="entry name" value="Dihydrodipicolinate Reductase, domain 2"/>
    <property type="match status" value="1"/>
</dbReference>
<dbReference type="InterPro" id="IPR020829">
    <property type="entry name" value="GlycerAld_3-P_DH_cat"/>
</dbReference>
<evidence type="ECO:0000256" key="4">
    <source>
        <dbReference type="ARBA" id="ARBA00022857"/>
    </source>
</evidence>
<dbReference type="SUPFAM" id="SSF51735">
    <property type="entry name" value="NAD(P)-binding Rossmann-fold domains"/>
    <property type="match status" value="1"/>
</dbReference>
<dbReference type="GO" id="GO:0005737">
    <property type="term" value="C:cytoplasm"/>
    <property type="evidence" value="ECO:0007669"/>
    <property type="project" value="UniProtKB-SubCell"/>
</dbReference>
<dbReference type="GO" id="GO:0047100">
    <property type="term" value="F:glyceraldehyde-3-phosphate dehydrogenase (NADP+) (phosphorylating) activity"/>
    <property type="evidence" value="ECO:0007669"/>
    <property type="project" value="RHEA"/>
</dbReference>
<keyword evidence="6 10" id="KW-0520">NAD</keyword>
<dbReference type="GO" id="GO:0004365">
    <property type="term" value="F:glyceraldehyde-3-phosphate dehydrogenase (NAD+) (phosphorylating) activity"/>
    <property type="evidence" value="ECO:0007669"/>
    <property type="project" value="UniProtKB-UniRule"/>
</dbReference>
<evidence type="ECO:0000256" key="5">
    <source>
        <dbReference type="ARBA" id="ARBA00023002"/>
    </source>
</evidence>
<comment type="subcellular location">
    <subcellularLocation>
        <location evidence="10 12">Cytoplasm</location>
    </subcellularLocation>
</comment>
<keyword evidence="10 12" id="KW-0963">Cytoplasm</keyword>
<accession>A0A2R6AVN2</accession>